<evidence type="ECO:0000313" key="1">
    <source>
        <dbReference type="EMBL" id="AIF82634.1"/>
    </source>
</evidence>
<name>A0A075MTM0_9ARCH</name>
<dbReference type="AlphaFoldDB" id="A0A075MTM0"/>
<proteinExistence type="predicted"/>
<accession>A0A075MTM0</accession>
<sequence>MSTPTNEEFQAAKIGIEVIIRHVSHHADFRGQIMRLDKNAQFARITFQTSLPSSDLIFGALYFASIDRFYTEIK</sequence>
<evidence type="ECO:0000313" key="2">
    <source>
        <dbReference type="Proteomes" id="UP000028194"/>
    </source>
</evidence>
<keyword evidence="2" id="KW-1185">Reference proteome</keyword>
<gene>
    <name evidence="1" type="ORF">NTE_00553</name>
</gene>
<dbReference type="STRING" id="1459636.NTE_00553"/>
<protein>
    <submittedName>
        <fullName evidence="1">Uncharacterized protein</fullName>
    </submittedName>
</protein>
<dbReference type="EMBL" id="CP007174">
    <property type="protein sequence ID" value="AIF82634.1"/>
    <property type="molecule type" value="Genomic_DNA"/>
</dbReference>
<organism evidence="1 2">
    <name type="scientific">Candidatus Nitrososphaera evergladensis SR1</name>
    <dbReference type="NCBI Taxonomy" id="1459636"/>
    <lineage>
        <taxon>Archaea</taxon>
        <taxon>Nitrososphaerota</taxon>
        <taxon>Nitrososphaeria</taxon>
        <taxon>Nitrososphaerales</taxon>
        <taxon>Nitrososphaeraceae</taxon>
        <taxon>Nitrososphaera</taxon>
    </lineage>
</organism>
<dbReference type="KEGG" id="nev:NTE_00553"/>
<reference evidence="1 2" key="1">
    <citation type="journal article" date="2014" name="PLoS ONE">
        <title>Genome Sequence of Candidatus Nitrososphaera evergladensis from Group I.1b Enriched from Everglades Soil Reveals Novel Genomic Features of the Ammonia-Oxidizing Archaea.</title>
        <authorList>
            <person name="Zhalnina K.V."/>
            <person name="Dias R."/>
            <person name="Leonard M.T."/>
            <person name="Dorr de Quadros P."/>
            <person name="Camargo F.A."/>
            <person name="Drew J.C."/>
            <person name="Farmerie W.G."/>
            <person name="Daroub S.H."/>
            <person name="Triplett E.W."/>
        </authorList>
    </citation>
    <scope>NUCLEOTIDE SEQUENCE [LARGE SCALE GENOMIC DNA]</scope>
    <source>
        <strain evidence="1 2">SR1</strain>
    </source>
</reference>
<dbReference type="HOGENOM" id="CLU_2678683_0_0_2"/>
<dbReference type="RefSeq" id="WP_148699564.1">
    <property type="nucleotide sequence ID" value="NZ_CP007174.1"/>
</dbReference>
<dbReference type="GeneID" id="41596421"/>
<dbReference type="Proteomes" id="UP000028194">
    <property type="component" value="Chromosome"/>
</dbReference>